<dbReference type="AlphaFoldDB" id="A0AAD4C8R7"/>
<dbReference type="EMBL" id="WHUW01000001">
    <property type="protein sequence ID" value="KAF8452044.1"/>
    <property type="molecule type" value="Genomic_DNA"/>
</dbReference>
<protein>
    <submittedName>
        <fullName evidence="1">Uncharacterized protein</fullName>
    </submittedName>
</protein>
<accession>A0AAD4C8R7</accession>
<keyword evidence="2" id="KW-1185">Reference proteome</keyword>
<gene>
    <name evidence="1" type="ORF">L210DRAFT_3516338</name>
</gene>
<evidence type="ECO:0000313" key="1">
    <source>
        <dbReference type="EMBL" id="KAF8452044.1"/>
    </source>
</evidence>
<evidence type="ECO:0000313" key="2">
    <source>
        <dbReference type="Proteomes" id="UP001194468"/>
    </source>
</evidence>
<proteinExistence type="predicted"/>
<name>A0AAD4C8R7_BOLED</name>
<organism evidence="1 2">
    <name type="scientific">Boletus edulis BED1</name>
    <dbReference type="NCBI Taxonomy" id="1328754"/>
    <lineage>
        <taxon>Eukaryota</taxon>
        <taxon>Fungi</taxon>
        <taxon>Dikarya</taxon>
        <taxon>Basidiomycota</taxon>
        <taxon>Agaricomycotina</taxon>
        <taxon>Agaricomycetes</taxon>
        <taxon>Agaricomycetidae</taxon>
        <taxon>Boletales</taxon>
        <taxon>Boletineae</taxon>
        <taxon>Boletaceae</taxon>
        <taxon>Boletoideae</taxon>
        <taxon>Boletus</taxon>
    </lineage>
</organism>
<dbReference type="Proteomes" id="UP001194468">
    <property type="component" value="Unassembled WGS sequence"/>
</dbReference>
<comment type="caution">
    <text evidence="1">The sequence shown here is derived from an EMBL/GenBank/DDBJ whole genome shotgun (WGS) entry which is preliminary data.</text>
</comment>
<reference evidence="1" key="2">
    <citation type="journal article" date="2020" name="Nat. Commun.">
        <title>Large-scale genome sequencing of mycorrhizal fungi provides insights into the early evolution of symbiotic traits.</title>
        <authorList>
            <person name="Miyauchi S."/>
            <person name="Kiss E."/>
            <person name="Kuo A."/>
            <person name="Drula E."/>
            <person name="Kohler A."/>
            <person name="Sanchez-Garcia M."/>
            <person name="Morin E."/>
            <person name="Andreopoulos B."/>
            <person name="Barry K.W."/>
            <person name="Bonito G."/>
            <person name="Buee M."/>
            <person name="Carver A."/>
            <person name="Chen C."/>
            <person name="Cichocki N."/>
            <person name="Clum A."/>
            <person name="Culley D."/>
            <person name="Crous P.W."/>
            <person name="Fauchery L."/>
            <person name="Girlanda M."/>
            <person name="Hayes R.D."/>
            <person name="Keri Z."/>
            <person name="LaButti K."/>
            <person name="Lipzen A."/>
            <person name="Lombard V."/>
            <person name="Magnuson J."/>
            <person name="Maillard F."/>
            <person name="Murat C."/>
            <person name="Nolan M."/>
            <person name="Ohm R.A."/>
            <person name="Pangilinan J."/>
            <person name="Pereira M.F."/>
            <person name="Perotto S."/>
            <person name="Peter M."/>
            <person name="Pfister S."/>
            <person name="Riley R."/>
            <person name="Sitrit Y."/>
            <person name="Stielow J.B."/>
            <person name="Szollosi G."/>
            <person name="Zifcakova L."/>
            <person name="Stursova M."/>
            <person name="Spatafora J.W."/>
            <person name="Tedersoo L."/>
            <person name="Vaario L.M."/>
            <person name="Yamada A."/>
            <person name="Yan M."/>
            <person name="Wang P."/>
            <person name="Xu J."/>
            <person name="Bruns T."/>
            <person name="Baldrian P."/>
            <person name="Vilgalys R."/>
            <person name="Dunand C."/>
            <person name="Henrissat B."/>
            <person name="Grigoriev I.V."/>
            <person name="Hibbett D."/>
            <person name="Nagy L.G."/>
            <person name="Martin F.M."/>
        </authorList>
    </citation>
    <scope>NUCLEOTIDE SEQUENCE</scope>
    <source>
        <strain evidence="1">BED1</strain>
    </source>
</reference>
<reference evidence="1" key="1">
    <citation type="submission" date="2019-10" db="EMBL/GenBank/DDBJ databases">
        <authorList>
            <consortium name="DOE Joint Genome Institute"/>
            <person name="Kuo A."/>
            <person name="Miyauchi S."/>
            <person name="Kiss E."/>
            <person name="Drula E."/>
            <person name="Kohler A."/>
            <person name="Sanchez-Garcia M."/>
            <person name="Andreopoulos B."/>
            <person name="Barry K.W."/>
            <person name="Bonito G."/>
            <person name="Buee M."/>
            <person name="Carver A."/>
            <person name="Chen C."/>
            <person name="Cichocki N."/>
            <person name="Clum A."/>
            <person name="Culley D."/>
            <person name="Crous P.W."/>
            <person name="Fauchery L."/>
            <person name="Girlanda M."/>
            <person name="Hayes R."/>
            <person name="Keri Z."/>
            <person name="LaButti K."/>
            <person name="Lipzen A."/>
            <person name="Lombard V."/>
            <person name="Magnuson J."/>
            <person name="Maillard F."/>
            <person name="Morin E."/>
            <person name="Murat C."/>
            <person name="Nolan M."/>
            <person name="Ohm R."/>
            <person name="Pangilinan J."/>
            <person name="Pereira M."/>
            <person name="Perotto S."/>
            <person name="Peter M."/>
            <person name="Riley R."/>
            <person name="Sitrit Y."/>
            <person name="Stielow B."/>
            <person name="Szollosi G."/>
            <person name="Zifcakova L."/>
            <person name="Stursova M."/>
            <person name="Spatafora J.W."/>
            <person name="Tedersoo L."/>
            <person name="Vaario L.-M."/>
            <person name="Yamada A."/>
            <person name="Yan M."/>
            <person name="Wang P."/>
            <person name="Xu J."/>
            <person name="Bruns T."/>
            <person name="Baldrian P."/>
            <person name="Vilgalys R."/>
            <person name="Henrissat B."/>
            <person name="Grigoriev I.V."/>
            <person name="Hibbett D."/>
            <person name="Nagy L.G."/>
            <person name="Martin F.M."/>
        </authorList>
    </citation>
    <scope>NUCLEOTIDE SEQUENCE</scope>
    <source>
        <strain evidence="1">BED1</strain>
    </source>
</reference>
<sequence length="78" mass="8495">LRLPALTGLCTLATEHQVASTRRAVWIRWVWGLMLVIVAWSDDLVLVDSARSSPTRSSCCEKGNVTDNGLLAFAKAVP</sequence>
<feature type="non-terminal residue" evidence="1">
    <location>
        <position position="78"/>
    </location>
</feature>